<protein>
    <submittedName>
        <fullName evidence="2">Uncharacterized protein</fullName>
    </submittedName>
</protein>
<feature type="non-terminal residue" evidence="2">
    <location>
        <position position="19"/>
    </location>
</feature>
<evidence type="ECO:0000313" key="1">
    <source>
        <dbReference type="EMBL" id="GFS96865.1"/>
    </source>
</evidence>
<sequence>MICCAGLLSAIPLNGLTLF</sequence>
<keyword evidence="3" id="KW-1185">Reference proteome</keyword>
<gene>
    <name evidence="2" type="ORF">NPIL_528621</name>
    <name evidence="1" type="ORF">NPIL_79481</name>
</gene>
<proteinExistence type="predicted"/>
<organism evidence="2 3">
    <name type="scientific">Nephila pilipes</name>
    <name type="common">Giant wood spider</name>
    <name type="synonym">Nephila maculata</name>
    <dbReference type="NCBI Taxonomy" id="299642"/>
    <lineage>
        <taxon>Eukaryota</taxon>
        <taxon>Metazoa</taxon>
        <taxon>Ecdysozoa</taxon>
        <taxon>Arthropoda</taxon>
        <taxon>Chelicerata</taxon>
        <taxon>Arachnida</taxon>
        <taxon>Araneae</taxon>
        <taxon>Araneomorphae</taxon>
        <taxon>Entelegynae</taxon>
        <taxon>Araneoidea</taxon>
        <taxon>Nephilidae</taxon>
        <taxon>Nephila</taxon>
    </lineage>
</organism>
<dbReference type="AlphaFoldDB" id="A0A8X6U9T1"/>
<reference evidence="2" key="1">
    <citation type="submission" date="2020-08" db="EMBL/GenBank/DDBJ databases">
        <title>Multicomponent nature underlies the extraordinary mechanical properties of spider dragline silk.</title>
        <authorList>
            <person name="Kono N."/>
            <person name="Nakamura H."/>
            <person name="Mori M."/>
            <person name="Yoshida Y."/>
            <person name="Ohtoshi R."/>
            <person name="Malay A.D."/>
            <person name="Moran D.A.P."/>
            <person name="Tomita M."/>
            <person name="Numata K."/>
            <person name="Arakawa K."/>
        </authorList>
    </citation>
    <scope>NUCLEOTIDE SEQUENCE</scope>
</reference>
<dbReference type="Proteomes" id="UP000887013">
    <property type="component" value="Unassembled WGS sequence"/>
</dbReference>
<dbReference type="EMBL" id="BMAW01100809">
    <property type="protein sequence ID" value="GFS96865.1"/>
    <property type="molecule type" value="Genomic_DNA"/>
</dbReference>
<accession>A0A8X6U9T1</accession>
<evidence type="ECO:0000313" key="3">
    <source>
        <dbReference type="Proteomes" id="UP000887013"/>
    </source>
</evidence>
<dbReference type="EMBL" id="BMAW01025522">
    <property type="protein sequence ID" value="GFT92906.1"/>
    <property type="molecule type" value="Genomic_DNA"/>
</dbReference>
<evidence type="ECO:0000313" key="2">
    <source>
        <dbReference type="EMBL" id="GFT92906.1"/>
    </source>
</evidence>
<name>A0A8X6U9T1_NEPPI</name>
<comment type="caution">
    <text evidence="2">The sequence shown here is derived from an EMBL/GenBank/DDBJ whole genome shotgun (WGS) entry which is preliminary data.</text>
</comment>